<feature type="region of interest" description="Disordered" evidence="1">
    <location>
        <begin position="1"/>
        <end position="21"/>
    </location>
</feature>
<reference evidence="3" key="1">
    <citation type="journal article" date="2019" name="Int. J. Syst. Evol. Microbiol.">
        <title>The Global Catalogue of Microorganisms (GCM) 10K type strain sequencing project: providing services to taxonomists for standard genome sequencing and annotation.</title>
        <authorList>
            <consortium name="The Broad Institute Genomics Platform"/>
            <consortium name="The Broad Institute Genome Sequencing Center for Infectious Disease"/>
            <person name="Wu L."/>
            <person name="Ma J."/>
        </authorList>
    </citation>
    <scope>NUCLEOTIDE SEQUENCE [LARGE SCALE GENOMIC DNA]</scope>
    <source>
        <strain evidence="3">JCM 15591</strain>
    </source>
</reference>
<keyword evidence="3" id="KW-1185">Reference proteome</keyword>
<comment type="caution">
    <text evidence="2">The sequence shown here is derived from an EMBL/GenBank/DDBJ whole genome shotgun (WGS) entry which is preliminary data.</text>
</comment>
<evidence type="ECO:0000256" key="1">
    <source>
        <dbReference type="SAM" id="MobiDB-lite"/>
    </source>
</evidence>
<proteinExistence type="predicted"/>
<sequence length="139" mass="14604">MREVTVAEFAQPRPTADPPVIPAASARSWSAARGPGSTPAYLERPAFVTGLTRAAAIAMTCALAVAVIRLPGSRSDYPLRQTLPLLALLTAPSDGLAVRAVRAPTDIRPLQVCGVTAHLTMVVHLLWGPRPLSMGPPSH</sequence>
<evidence type="ECO:0000313" key="3">
    <source>
        <dbReference type="Proteomes" id="UP001501475"/>
    </source>
</evidence>
<organism evidence="2 3">
    <name type="scientific">Nostocoides vanveenii</name>
    <dbReference type="NCBI Taxonomy" id="330835"/>
    <lineage>
        <taxon>Bacteria</taxon>
        <taxon>Bacillati</taxon>
        <taxon>Actinomycetota</taxon>
        <taxon>Actinomycetes</taxon>
        <taxon>Micrococcales</taxon>
        <taxon>Intrasporangiaceae</taxon>
        <taxon>Nostocoides</taxon>
    </lineage>
</organism>
<dbReference type="Proteomes" id="UP001501475">
    <property type="component" value="Unassembled WGS sequence"/>
</dbReference>
<protein>
    <submittedName>
        <fullName evidence="2">Uncharacterized protein</fullName>
    </submittedName>
</protein>
<accession>A0ABP4WL52</accession>
<name>A0ABP4WL52_9MICO</name>
<evidence type="ECO:0000313" key="2">
    <source>
        <dbReference type="EMBL" id="GAA1757332.1"/>
    </source>
</evidence>
<gene>
    <name evidence="2" type="ORF">GCM10009810_16000</name>
</gene>
<dbReference type="EMBL" id="BAAAPN010000041">
    <property type="protein sequence ID" value="GAA1757332.1"/>
    <property type="molecule type" value="Genomic_DNA"/>
</dbReference>